<dbReference type="Proteomes" id="UP001176521">
    <property type="component" value="Unassembled WGS sequence"/>
</dbReference>
<reference evidence="1" key="1">
    <citation type="journal article" date="2023" name="PhytoFront">
        <title>Draft Genome Resources of Seven Strains of Tilletia horrida, Causal Agent of Kernel Smut of Rice.</title>
        <authorList>
            <person name="Khanal S."/>
            <person name="Antony Babu S."/>
            <person name="Zhou X.G."/>
        </authorList>
    </citation>
    <scope>NUCLEOTIDE SEQUENCE</scope>
    <source>
        <strain evidence="1">TX3</strain>
    </source>
</reference>
<proteinExistence type="predicted"/>
<evidence type="ECO:0000313" key="1">
    <source>
        <dbReference type="EMBL" id="KAK0521457.1"/>
    </source>
</evidence>
<keyword evidence="2" id="KW-1185">Reference proteome</keyword>
<accession>A0AAN6G568</accession>
<dbReference type="AlphaFoldDB" id="A0AAN6G568"/>
<evidence type="ECO:0000313" key="2">
    <source>
        <dbReference type="Proteomes" id="UP001176521"/>
    </source>
</evidence>
<protein>
    <submittedName>
        <fullName evidence="1">Uncharacterized protein</fullName>
    </submittedName>
</protein>
<dbReference type="EMBL" id="JAPDMQ010000670">
    <property type="protein sequence ID" value="KAK0521457.1"/>
    <property type="molecule type" value="Genomic_DNA"/>
</dbReference>
<gene>
    <name evidence="1" type="ORF">OC842_006772</name>
</gene>
<sequence length="60" mass="6713">MCTELIWIIVCEKCNGLIQENGRKRFECDEEDCGGTGIEVEPQPHGHCRKCQSAASEEDS</sequence>
<name>A0AAN6G568_9BASI</name>
<comment type="caution">
    <text evidence="1">The sequence shown here is derived from an EMBL/GenBank/DDBJ whole genome shotgun (WGS) entry which is preliminary data.</text>
</comment>
<organism evidence="1 2">
    <name type="scientific">Tilletia horrida</name>
    <dbReference type="NCBI Taxonomy" id="155126"/>
    <lineage>
        <taxon>Eukaryota</taxon>
        <taxon>Fungi</taxon>
        <taxon>Dikarya</taxon>
        <taxon>Basidiomycota</taxon>
        <taxon>Ustilaginomycotina</taxon>
        <taxon>Exobasidiomycetes</taxon>
        <taxon>Tilletiales</taxon>
        <taxon>Tilletiaceae</taxon>
        <taxon>Tilletia</taxon>
    </lineage>
</organism>